<evidence type="ECO:0000313" key="5">
    <source>
        <dbReference type="Proteomes" id="UP000075221"/>
    </source>
</evidence>
<dbReference type="SUPFAM" id="SSF53756">
    <property type="entry name" value="UDP-Glycosyltransferase/glycogen phosphorylase"/>
    <property type="match status" value="1"/>
</dbReference>
<evidence type="ECO:0000256" key="1">
    <source>
        <dbReference type="ARBA" id="ARBA00022679"/>
    </source>
</evidence>
<protein>
    <submittedName>
        <fullName evidence="3">Glycosyl transferase</fullName>
    </submittedName>
</protein>
<proteinExistence type="predicted"/>
<dbReference type="Proteomes" id="UP000075221">
    <property type="component" value="Chromosome"/>
</dbReference>
<gene>
    <name evidence="4" type="ORF">A8L58_13445</name>
    <name evidence="3" type="ORF">AXH35_11995</name>
</gene>
<sequence>MPDPRTLFLLTNVYPLAKGEEFIENEIEYLSHNFRRVIIVATQTKPSDTVTRPVPENVEIVIAGHPRPVGRALAAGVATGLRKLPRAALSRTSVRHPQTIAIDALFEARSRTSADELLAELPGLKLAPGEHVVIYSFWLHTPARVGMLLAEDLRSRGVIVDRFVSRAHRYDLYEEFAPYHHIPERRMLLEALDTVCPVSDQGTRALQSQWPSFGSEVQTRRLGTPDPGELVRCSRTPFRIISCSHLQPVKRMTRMPAVLAQLRARGVDAQWIHLGDGPDMPAVRAAAQEHGVTENVDLRGYVPNTDVIDLERKLRPSCLINLSASEGLPVSMMEAASLGIPIVGTDVGGVCEIIANRTSGHLLDADFTDNQAADALEWLAGLPEQQYEDVCGASRRIWQTDFDQAVVYPRFCSEVLGAD</sequence>
<dbReference type="PANTHER" id="PTHR12526">
    <property type="entry name" value="GLYCOSYLTRANSFERASE"/>
    <property type="match status" value="1"/>
</dbReference>
<organism evidence="3 5">
    <name type="scientific">Acidipropionibacterium acidipropionici</name>
    <dbReference type="NCBI Taxonomy" id="1748"/>
    <lineage>
        <taxon>Bacteria</taxon>
        <taxon>Bacillati</taxon>
        <taxon>Actinomycetota</taxon>
        <taxon>Actinomycetes</taxon>
        <taxon>Propionibacteriales</taxon>
        <taxon>Propionibacteriaceae</taxon>
        <taxon>Acidipropionibacterium</taxon>
    </lineage>
</organism>
<name>A0AAC8YG33_9ACTN</name>
<dbReference type="EMBL" id="CP015970">
    <property type="protein sequence ID" value="AOZ47509.1"/>
    <property type="molecule type" value="Genomic_DNA"/>
</dbReference>
<dbReference type="Proteomes" id="UP000178666">
    <property type="component" value="Chromosome"/>
</dbReference>
<keyword evidence="1 3" id="KW-0808">Transferase</keyword>
<dbReference type="Pfam" id="PF00534">
    <property type="entry name" value="Glycos_transf_1"/>
    <property type="match status" value="1"/>
</dbReference>
<evidence type="ECO:0000313" key="4">
    <source>
        <dbReference type="EMBL" id="AOZ47509.1"/>
    </source>
</evidence>
<reference evidence="3 5" key="2">
    <citation type="submission" date="2016-02" db="EMBL/GenBank/DDBJ databases">
        <title>Complete Genome Sequence of Propionibacterium acidipropionici ATCC 55737.</title>
        <authorList>
            <person name="Luna Flores C.H."/>
            <person name="Nielsen L.K."/>
            <person name="Marcellin E."/>
        </authorList>
    </citation>
    <scope>NUCLEOTIDE SEQUENCE [LARGE SCALE GENOMIC DNA]</scope>
    <source>
        <strain evidence="3 5">ATCC 55737</strain>
    </source>
</reference>
<dbReference type="InterPro" id="IPR001296">
    <property type="entry name" value="Glyco_trans_1"/>
</dbReference>
<dbReference type="AlphaFoldDB" id="A0AAC8YG33"/>
<evidence type="ECO:0000313" key="6">
    <source>
        <dbReference type="Proteomes" id="UP000178666"/>
    </source>
</evidence>
<evidence type="ECO:0000259" key="2">
    <source>
        <dbReference type="Pfam" id="PF00534"/>
    </source>
</evidence>
<dbReference type="GO" id="GO:0016757">
    <property type="term" value="F:glycosyltransferase activity"/>
    <property type="evidence" value="ECO:0007669"/>
    <property type="project" value="InterPro"/>
</dbReference>
<dbReference type="Gene3D" id="3.40.50.2000">
    <property type="entry name" value="Glycogen Phosphorylase B"/>
    <property type="match status" value="1"/>
</dbReference>
<reference evidence="4 6" key="1">
    <citation type="journal article" date="2016" name="Plant Dis.">
        <title>Improved production of propionic acid using genome shuffling.</title>
        <authorList>
            <person name="Luna-Flores C.H."/>
            <person name="Palfreyman R.W."/>
            <person name="Kromer J.O."/>
            <person name="Nielsen L.K."/>
            <person name="Marcellin E."/>
        </authorList>
    </citation>
    <scope>NUCLEOTIDE SEQUENCE [LARGE SCALE GENOMIC DNA]</scope>
    <source>
        <strain evidence="4 6">F3E8</strain>
    </source>
</reference>
<keyword evidence="6" id="KW-1185">Reference proteome</keyword>
<dbReference type="RefSeq" id="WP_062819983.1">
    <property type="nucleotide sequence ID" value="NZ_CP014352.1"/>
</dbReference>
<evidence type="ECO:0000313" key="3">
    <source>
        <dbReference type="EMBL" id="AMS06046.1"/>
    </source>
</evidence>
<feature type="domain" description="Glycosyl transferase family 1" evidence="2">
    <location>
        <begin position="237"/>
        <end position="382"/>
    </location>
</feature>
<accession>A0AAC8YG33</accession>
<dbReference type="EMBL" id="CP014352">
    <property type="protein sequence ID" value="AMS06046.1"/>
    <property type="molecule type" value="Genomic_DNA"/>
</dbReference>